<dbReference type="OrthoDB" id="417037at2759"/>
<gene>
    <name evidence="1" type="ORF">LSAA_3534</name>
</gene>
<dbReference type="Proteomes" id="UP000675881">
    <property type="component" value="Chromosome 12"/>
</dbReference>
<reference evidence="1" key="1">
    <citation type="submission" date="2021-02" db="EMBL/GenBank/DDBJ databases">
        <authorList>
            <person name="Bekaert M."/>
        </authorList>
    </citation>
    <scope>NUCLEOTIDE SEQUENCE</scope>
    <source>
        <strain evidence="1">IoA-00</strain>
    </source>
</reference>
<sequence length="253" mass="29172">MKNKIKIIPIHPNLVDDSKPRDSTSKFDTPSRIFAALFYGLVSIAIMLLNKHILTLQHFPSPHVLGLGQMFATIFDILEKMFPLPLFYLANMLFGLVVTQELSLPMITVLRRFSILFTMSLDSVLYTIPFHLPIYTNVIGCLKNIIVTYIGMIFGGDYIFSWINFVGVNISILDYHSRIVLVSYILSYNTRCRTSIDTGWSIKIRTFTNSIINEGLLLTKNTWNPKLQRKMPTKKDQIRRMEQMSNVNMKIQQ</sequence>
<accession>A0A7R8CHN3</accession>
<name>A0A7R8CHN3_LEPSM</name>
<protein>
    <submittedName>
        <fullName evidence="1">SLC35D</fullName>
    </submittedName>
</protein>
<evidence type="ECO:0000313" key="1">
    <source>
        <dbReference type="EMBL" id="CAF2820083.1"/>
    </source>
</evidence>
<dbReference type="EMBL" id="HG994591">
    <property type="protein sequence ID" value="CAF2820083.1"/>
    <property type="molecule type" value="Genomic_DNA"/>
</dbReference>
<dbReference type="AlphaFoldDB" id="A0A7R8CHN3"/>
<evidence type="ECO:0000313" key="2">
    <source>
        <dbReference type="Proteomes" id="UP000675881"/>
    </source>
</evidence>
<keyword evidence="2" id="KW-1185">Reference proteome</keyword>
<proteinExistence type="predicted"/>
<organism evidence="1 2">
    <name type="scientific">Lepeophtheirus salmonis</name>
    <name type="common">Salmon louse</name>
    <name type="synonym">Caligus salmonis</name>
    <dbReference type="NCBI Taxonomy" id="72036"/>
    <lineage>
        <taxon>Eukaryota</taxon>
        <taxon>Metazoa</taxon>
        <taxon>Ecdysozoa</taxon>
        <taxon>Arthropoda</taxon>
        <taxon>Crustacea</taxon>
        <taxon>Multicrustacea</taxon>
        <taxon>Hexanauplia</taxon>
        <taxon>Copepoda</taxon>
        <taxon>Siphonostomatoida</taxon>
        <taxon>Caligidae</taxon>
        <taxon>Lepeophtheirus</taxon>
    </lineage>
</organism>